<dbReference type="EMBL" id="HE573017">
    <property type="protein sequence ID" value="CCC46501.1"/>
    <property type="molecule type" value="Genomic_DNA"/>
</dbReference>
<sequence>MEHNYIRVNSLPSLVSTLRDIVAQSPSSKSLSTNNRAQCMKVLQHLEAFVLGSGNWSQEGSLSDVDTIAQFIDLAISVVLDGPLTSIVSHSWATALDVMLEHAPSSLNATPYAMRLWEATSRLWKSCGSPENDTISASVLLFLRIILQRCPVNIDSALRHSLPQPQSTAGVSARVAAMQLLPFLVLSPKQRQNLLLPHVTQLAEAHTLNSTWAEYLRKGLTCSVDAVKESAVQALRLLLRGGAVPATPKIAEFIDVLMGIAESEEMCDTMQKEVGSAIGYLLVCSSRGCNWTYFAGATAQDSARVTDRLFKQTSLTRCAIETLSIALGSFLLVHATTSVQTIGKALNCLFSLVGPSSYSISRPYLQIVVANAVLRWAKATRSEATRGALAQQLVRFIDMERSEEITKTALICLGSIVATVASSEEYASSLSALLLTLPLDNPSLSQLAAKVLASLAKSNEVSCRALIRQVFALTSNCDRKEETVSPLGNPHFSLHMHGLLSMSPSLLRRPCLLKPLVSLVACLSVIEPPVQIDDAFLYRAECFHRTALVLLLYHRDSLPNSVVDDVRASLRIFLGVLVSSRLAAAAIAYARAAISVCDVLLVLGASDAELKLLFVLFETLEAASDIASTYTPFVRAAVYQVVTRAPWNTCGGSLGRQNAVRLALVDLEEAIRHGIPCVYGILESEEGERSILHDNHKHSSSFSWLDIKNLTEAASCSAWQKEHREEPLLPTLAAAECLSGRERLLPSPRHRAQAVAVRRAVELLAAVASFCDNTIEDLSLLRNWLGRLRKLRNVSPTADPAVAAWNVMCCLDALMVQAGLCSNTSSAAVVATECEEGDWLSFIETNWLDHELWAVRLMSARVLGRLAVITGQVKGFTSAAVYKCDSDAYRLSGVLLALGQMHSHSADDADSTTGIAVSLIARTLKQQSLCGDPAVNAVSAAAVIALTYMAPHHASLVESVINVALVPKLLTLEEQVASEQKITMAIDPLIAALLLQLFITIPLHLRVSDDSATGACAAGIVSYIISCSTSASTHAGGGILSVAMPEGAAIVALNTLRRFVENQTQIAAGATTGDIHQGAPEHVLTPVVSLVGYRKRTLDALDTSEHLGDMLSKAAAGFLAATLRVASVNDKRHLPLQFVLRAAKMIDIATASTTSCLWLDVMHEAVCCVGQTQMGKCLGAMELVTRGKPAQSFDNAVEGEEENMDICAPAASLKRDDTAFGGFDGEDMGMNGDVVGRDEPSETAVTSETPAKEAVLKILTSILKEQREDGKHALKLEGEDFSRFLQLFFASVSLVEFTPSLVEPAAEAMSLLIARYGQQVSANNVPFLHSSRVPLLSCVLQIIDRSTSNCEVGCSLAEAFIGCNVADDISVRRVVAALSRLMAELEKLDAETSGIAHGGCGRVVLVLAKCRARATGSGVVGCGVAGSHPWPQTAQSALEVMASLRAQAATALMCNQITATVCIANGYEPNFDLPPTPLDDVSYVTPGNVVEVLHQMCDTTLMLDSGLPCAAGCLLLVLLSVGASSGYARGIPLVKLRSVVPLLPTCYRSAFISMVISILCKDECSSFAALWEIASTALMAKAEAVVVSDIDREEAERLICSMVRRKHDLLRTSFAPFSLALYTGCSAHCIKQTLQALDVNVLLACEEDKLARAATLAQQRFPEEEERDISMSSVCGFLLMKRDDVTLVRDMVIQEETLKWLFEALFAAEEPSALLTRLFQSLHHSLPLCGTIFSLCTCVKSYDLQQKLEPVIEHALLSSIKKETMQGTPNENVQQRVLFFVRGVLVLLSQFHLHEGPREVAKRYPKVSVALTEQLMQGHSSELKGVIQSLSEVEVTGLRELMKLQSATTAQASATTRTAPAPQRLQINLSSYTKTS</sequence>
<dbReference type="InterPro" id="IPR016024">
    <property type="entry name" value="ARM-type_fold"/>
</dbReference>
<gene>
    <name evidence="1" type="ORF">TVY486_0101490</name>
</gene>
<organism evidence="1">
    <name type="scientific">Trypanosoma vivax (strain Y486)</name>
    <dbReference type="NCBI Taxonomy" id="1055687"/>
    <lineage>
        <taxon>Eukaryota</taxon>
        <taxon>Discoba</taxon>
        <taxon>Euglenozoa</taxon>
        <taxon>Kinetoplastea</taxon>
        <taxon>Metakinetoplastina</taxon>
        <taxon>Trypanosomatida</taxon>
        <taxon>Trypanosomatidae</taxon>
        <taxon>Trypanosoma</taxon>
        <taxon>Duttonella</taxon>
    </lineage>
</organism>
<accession>G0TRD7</accession>
<dbReference type="SUPFAM" id="SSF48371">
    <property type="entry name" value="ARM repeat"/>
    <property type="match status" value="2"/>
</dbReference>
<evidence type="ECO:0000313" key="1">
    <source>
        <dbReference type="EMBL" id="CCC46501.1"/>
    </source>
</evidence>
<name>G0TRD7_TRYVY</name>
<protein>
    <submittedName>
        <fullName evidence="1">Uncharacterized protein</fullName>
    </submittedName>
</protein>
<reference evidence="1" key="1">
    <citation type="journal article" date="2012" name="Proc. Natl. Acad. Sci. U.S.A.">
        <title>Antigenic diversity is generated by distinct evolutionary mechanisms in African trypanosome species.</title>
        <authorList>
            <person name="Jackson A.P."/>
            <person name="Berry A."/>
            <person name="Aslett M."/>
            <person name="Allison H.C."/>
            <person name="Burton P."/>
            <person name="Vavrova-Anderson J."/>
            <person name="Brown R."/>
            <person name="Browne H."/>
            <person name="Corton N."/>
            <person name="Hauser H."/>
            <person name="Gamble J."/>
            <person name="Gilderthorp R."/>
            <person name="Marcello L."/>
            <person name="McQuillan J."/>
            <person name="Otto T.D."/>
            <person name="Quail M.A."/>
            <person name="Sanders M.J."/>
            <person name="van Tonder A."/>
            <person name="Ginger M.L."/>
            <person name="Field M.C."/>
            <person name="Barry J.D."/>
            <person name="Hertz-Fowler C."/>
            <person name="Berriman M."/>
        </authorList>
    </citation>
    <scope>NUCLEOTIDE SEQUENCE</scope>
    <source>
        <strain evidence="1">Y486</strain>
    </source>
</reference>
<proteinExistence type="predicted"/>
<dbReference type="VEuPathDB" id="TriTrypDB:TvY486_0101490"/>